<evidence type="ECO:0000313" key="3">
    <source>
        <dbReference type="Proteomes" id="UP000054560"/>
    </source>
</evidence>
<dbReference type="Gene3D" id="6.10.250.1710">
    <property type="match status" value="1"/>
</dbReference>
<protein>
    <recommendedName>
        <fullName evidence="4">Charged multivesicular body protein 7</fullName>
    </recommendedName>
</protein>
<dbReference type="GO" id="GO:0000815">
    <property type="term" value="C:ESCRT III complex"/>
    <property type="evidence" value="ECO:0007669"/>
    <property type="project" value="TreeGrafter"/>
</dbReference>
<evidence type="ECO:0008006" key="4">
    <source>
        <dbReference type="Google" id="ProtNLM"/>
    </source>
</evidence>
<reference evidence="2 3" key="1">
    <citation type="submission" date="2011-02" db="EMBL/GenBank/DDBJ databases">
        <title>The Genome Sequence of Sphaeroforma arctica JP610.</title>
        <authorList>
            <consortium name="The Broad Institute Genome Sequencing Platform"/>
            <person name="Russ C."/>
            <person name="Cuomo C."/>
            <person name="Young S.K."/>
            <person name="Zeng Q."/>
            <person name="Gargeya S."/>
            <person name="Alvarado L."/>
            <person name="Berlin A."/>
            <person name="Chapman S.B."/>
            <person name="Chen Z."/>
            <person name="Freedman E."/>
            <person name="Gellesch M."/>
            <person name="Goldberg J."/>
            <person name="Griggs A."/>
            <person name="Gujja S."/>
            <person name="Heilman E."/>
            <person name="Heiman D."/>
            <person name="Howarth C."/>
            <person name="Mehta T."/>
            <person name="Neiman D."/>
            <person name="Pearson M."/>
            <person name="Roberts A."/>
            <person name="Saif S."/>
            <person name="Shea T."/>
            <person name="Shenoy N."/>
            <person name="Sisk P."/>
            <person name="Stolte C."/>
            <person name="Sykes S."/>
            <person name="White J."/>
            <person name="Yandava C."/>
            <person name="Burger G."/>
            <person name="Gray M.W."/>
            <person name="Holland P.W.H."/>
            <person name="King N."/>
            <person name="Lang F.B.F."/>
            <person name="Roger A.J."/>
            <person name="Ruiz-Trillo I."/>
            <person name="Haas B."/>
            <person name="Nusbaum C."/>
            <person name="Birren B."/>
        </authorList>
    </citation>
    <scope>NUCLEOTIDE SEQUENCE [LARGE SCALE GENOMIC DNA]</scope>
    <source>
        <strain evidence="2 3">JP610</strain>
    </source>
</reference>
<dbReference type="GeneID" id="25906701"/>
<dbReference type="Pfam" id="PF03357">
    <property type="entry name" value="Snf7"/>
    <property type="match status" value="1"/>
</dbReference>
<organism evidence="2 3">
    <name type="scientific">Sphaeroforma arctica JP610</name>
    <dbReference type="NCBI Taxonomy" id="667725"/>
    <lineage>
        <taxon>Eukaryota</taxon>
        <taxon>Ichthyosporea</taxon>
        <taxon>Ichthyophonida</taxon>
        <taxon>Sphaeroforma</taxon>
    </lineage>
</organism>
<proteinExistence type="predicted"/>
<dbReference type="AlphaFoldDB" id="A0A0L0FZT9"/>
<dbReference type="GO" id="GO:0006900">
    <property type="term" value="P:vesicle budding from membrane"/>
    <property type="evidence" value="ECO:0007669"/>
    <property type="project" value="TreeGrafter"/>
</dbReference>
<evidence type="ECO:0000256" key="1">
    <source>
        <dbReference type="SAM" id="MobiDB-lite"/>
    </source>
</evidence>
<dbReference type="GO" id="GO:0005771">
    <property type="term" value="C:multivesicular body"/>
    <property type="evidence" value="ECO:0007669"/>
    <property type="project" value="TreeGrafter"/>
</dbReference>
<dbReference type="InterPro" id="IPR005024">
    <property type="entry name" value="Snf7_fam"/>
</dbReference>
<feature type="region of interest" description="Disordered" evidence="1">
    <location>
        <begin position="408"/>
        <end position="433"/>
    </location>
</feature>
<dbReference type="PANTHER" id="PTHR22761:SF96">
    <property type="entry name" value="BCDNA.GH08385"/>
    <property type="match status" value="1"/>
</dbReference>
<dbReference type="STRING" id="667725.A0A0L0FZT9"/>
<name>A0A0L0FZT9_9EUKA</name>
<feature type="compositionally biased region" description="Polar residues" evidence="1">
    <location>
        <begin position="411"/>
        <end position="426"/>
    </location>
</feature>
<dbReference type="GO" id="GO:0009898">
    <property type="term" value="C:cytoplasmic side of plasma membrane"/>
    <property type="evidence" value="ECO:0007669"/>
    <property type="project" value="TreeGrafter"/>
</dbReference>
<keyword evidence="3" id="KW-1185">Reference proteome</keyword>
<dbReference type="OrthoDB" id="10250120at2759"/>
<gene>
    <name evidence="2" type="ORF">SARC_06197</name>
</gene>
<dbReference type="GO" id="GO:0032511">
    <property type="term" value="P:late endosome to vacuole transport via multivesicular body sorting pathway"/>
    <property type="evidence" value="ECO:0007669"/>
    <property type="project" value="TreeGrafter"/>
</dbReference>
<dbReference type="RefSeq" id="XP_014155390.1">
    <property type="nucleotide sequence ID" value="XM_014299915.1"/>
</dbReference>
<evidence type="ECO:0000313" key="2">
    <source>
        <dbReference type="EMBL" id="KNC81488.1"/>
    </source>
</evidence>
<dbReference type="PANTHER" id="PTHR22761">
    <property type="entry name" value="CHARGED MULTIVESICULAR BODY PROTEIN"/>
    <property type="match status" value="1"/>
</dbReference>
<accession>A0A0L0FZT9</accession>
<sequence length="433" mass="48913">MIKSEVQTHTGAPTRPTNADGVKAFEAHFRRKGKYAMDAVWVDLPPSREVNPELYDHMIAFWRENLEMSAAYGPGSRFVVNLELFRDVRWNGTTYWDENLGRILLELLSSPTDSAKLVRRDDVLRGTGVGAYLLSVMKWLASGVWGVDPQTLLSDGQQYVLLEALKTEAHALYQQRKYMEGGQLCTLTQLAVEEHYTTDDLRLMLAQLQTEGLCVTTTAHDQAVAKFATEEEPIPRITERDTRIVQLRWSIGMEDDYIAQLDEDIEKDNAELKTLVQRKAPQAKKLAVLSRRKNREKNRDVRASARHNLEHVLLELENAATNMAVMKAMTGAVQTHQAIQGVDTAEHYGNVMDDIADVMDTNNDISQAMSLDVSAVDADDDALLAELDALESHTTEPKQRVTEQHYRYPNIPQTNPNFQRESQTAHTQRHAAT</sequence>
<dbReference type="EMBL" id="KQ242028">
    <property type="protein sequence ID" value="KNC81488.1"/>
    <property type="molecule type" value="Genomic_DNA"/>
</dbReference>
<dbReference type="Proteomes" id="UP000054560">
    <property type="component" value="Unassembled WGS sequence"/>
</dbReference>